<proteinExistence type="predicted"/>
<feature type="signal peptide" evidence="1">
    <location>
        <begin position="1"/>
        <end position="25"/>
    </location>
</feature>
<accession>A0A8D8Z8A7</accession>
<evidence type="ECO:0000256" key="1">
    <source>
        <dbReference type="SAM" id="SignalP"/>
    </source>
</evidence>
<evidence type="ECO:0000313" key="2">
    <source>
        <dbReference type="EMBL" id="CAG6742938.1"/>
    </source>
</evidence>
<dbReference type="AlphaFoldDB" id="A0A8D8Z8A7"/>
<name>A0A8D8Z8A7_9HEMI</name>
<protein>
    <submittedName>
        <fullName evidence="2">Uncharacterized protein</fullName>
    </submittedName>
</protein>
<feature type="chain" id="PRO_5034297042" evidence="1">
    <location>
        <begin position="26"/>
        <end position="105"/>
    </location>
</feature>
<reference evidence="2" key="1">
    <citation type="submission" date="2021-05" db="EMBL/GenBank/DDBJ databases">
        <authorList>
            <person name="Alioto T."/>
            <person name="Alioto T."/>
            <person name="Gomez Garrido J."/>
        </authorList>
    </citation>
    <scope>NUCLEOTIDE SEQUENCE</scope>
</reference>
<organism evidence="2">
    <name type="scientific">Cacopsylla melanoneura</name>
    <dbReference type="NCBI Taxonomy" id="428564"/>
    <lineage>
        <taxon>Eukaryota</taxon>
        <taxon>Metazoa</taxon>
        <taxon>Ecdysozoa</taxon>
        <taxon>Arthropoda</taxon>
        <taxon>Hexapoda</taxon>
        <taxon>Insecta</taxon>
        <taxon>Pterygota</taxon>
        <taxon>Neoptera</taxon>
        <taxon>Paraneoptera</taxon>
        <taxon>Hemiptera</taxon>
        <taxon>Sternorrhyncha</taxon>
        <taxon>Psylloidea</taxon>
        <taxon>Psyllidae</taxon>
        <taxon>Psyllinae</taxon>
        <taxon>Cacopsylla</taxon>
    </lineage>
</organism>
<dbReference type="EMBL" id="HBUF01441001">
    <property type="protein sequence ID" value="CAG6742938.1"/>
    <property type="molecule type" value="Transcribed_RNA"/>
</dbReference>
<sequence length="105" mass="11539">MHAQDQLAVLSAMGILLLCGNAKLAGNPLVRNTPYPQPSIFLIFPSEICQGYFNVNLGLLNGPPPSQFSHHARTESFKNQFKKKCDLTPEKAWISYATSHNPSLG</sequence>
<keyword evidence="1" id="KW-0732">Signal</keyword>